<evidence type="ECO:0000313" key="3">
    <source>
        <dbReference type="Proteomes" id="UP000785200"/>
    </source>
</evidence>
<dbReference type="InterPro" id="IPR029058">
    <property type="entry name" value="AB_hydrolase_fold"/>
</dbReference>
<sequence>MNTERHTLWCSHSMEVSPLFILKGSCDPYALWLWGHAETSIECSAGGYSEKQQRITGLSDPSLKINGKPFLVVYPQGVNNTEWEMKHIWKGAPYENKTVDDIGYVFDIISNVSSTYNVDRSRIYACGKSNGGGFTALLACRPDTSAVFAAFAPVSPALYQGSYSFYNCTPSGPKPILHSHGVEDVITPFHGRANPEIGRFGPEPDVRLWRRGWAERNGCKGRYEGEWPRSKVEEVHPGTWEEDEELSSPFVKPGSLPSAGQPDSLVLDRHFRPTSLMHHSSSHPVRRSKFRALCVILSKRQSKGFASQIMKDSDEYELDDDLAILERMPWLETPLDVSAPYIRILKLHPDGNDTPITCSLQVVSLDDHPDYETLSYVWGDSKKTKPITVGGAIFNATENLFEFLNCLRHRTTTRLLWADAICIDQSNNEERGRQIALMTRVYRQAKEALIWFGPFTPSWTEEIKGDDGGYIPACELTPDQWSQTENRCLRELSQFLKAGGKPQRDPEQRRLDASIMSQTLSVLDEVAGGKHFYEFPLFLASKENGNSKKDYVMNRHWLNINDCEHWILSRPWWTRVWTLQEAVLPQVDPIIYAHPHSFRLSRLLKGRAAILDHSNGCCKRVGRAFCAAYLRSGMVHETRVENVDHHRRRLAEPGQPFVPMEDAVDSARGRSAAAIEDYFFGFFGLLHPDVQKGWFEIFGYSCTPTETFSQCSKLIYDSTQSILGLGEARGVRESKLHDLPSWAIDLSAEIAFSSDGNQRWSLFNASLGSKYEGVDKWQKLAGGDLVVKAIPIGTVHACANRLSDYEEDLLDTPHGSSIILKHISEWQRLYTETAGSFDFDDKFWRTMFMDRHIRRYYMHERVPLPPSRLHDIRDWWENWSKTGDRRDTYIPEQYDDDTVGDFHYRAVKLNFEKHRFFCSVGGEPGTGPMETQAFDEIFVLQGCSAPAILRRQVRNDGKDGFSLVGLCFIDGWMYGKAARGRVDWKTLTLY</sequence>
<name>A0A9P6VMX4_9HELO</name>
<comment type="caution">
    <text evidence="2">The sequence shown here is derived from an EMBL/GenBank/DDBJ whole genome shotgun (WGS) entry which is preliminary data.</text>
</comment>
<accession>A0A9P6VMX4</accession>
<gene>
    <name evidence="2" type="ORF">D0Z07_3045</name>
</gene>
<protein>
    <submittedName>
        <fullName evidence="2">Heterokaryon incompatibility protein</fullName>
    </submittedName>
</protein>
<proteinExistence type="predicted"/>
<dbReference type="InterPro" id="IPR010730">
    <property type="entry name" value="HET"/>
</dbReference>
<dbReference type="Proteomes" id="UP000785200">
    <property type="component" value="Unassembled WGS sequence"/>
</dbReference>
<dbReference type="PANTHER" id="PTHR24148:SF82">
    <property type="entry name" value="HETEROKARYON INCOMPATIBILITY DOMAIN-CONTAINING PROTEIN"/>
    <property type="match status" value="1"/>
</dbReference>
<dbReference type="Pfam" id="PF06985">
    <property type="entry name" value="HET"/>
    <property type="match status" value="1"/>
</dbReference>
<dbReference type="PANTHER" id="PTHR24148">
    <property type="entry name" value="ANKYRIN REPEAT DOMAIN-CONTAINING PROTEIN 39 HOMOLOG-RELATED"/>
    <property type="match status" value="1"/>
</dbReference>
<feature type="domain" description="Heterokaryon incompatibility" evidence="1">
    <location>
        <begin position="371"/>
        <end position="581"/>
    </location>
</feature>
<keyword evidence="3" id="KW-1185">Reference proteome</keyword>
<evidence type="ECO:0000259" key="1">
    <source>
        <dbReference type="Pfam" id="PF06985"/>
    </source>
</evidence>
<dbReference type="InterPro" id="IPR052895">
    <property type="entry name" value="HetReg/Transcr_Mod"/>
</dbReference>
<dbReference type="SUPFAM" id="SSF53474">
    <property type="entry name" value="alpha/beta-Hydrolases"/>
    <property type="match status" value="1"/>
</dbReference>
<organism evidence="2 3">
    <name type="scientific">Hyphodiscus hymeniophilus</name>
    <dbReference type="NCBI Taxonomy" id="353542"/>
    <lineage>
        <taxon>Eukaryota</taxon>
        <taxon>Fungi</taxon>
        <taxon>Dikarya</taxon>
        <taxon>Ascomycota</taxon>
        <taxon>Pezizomycotina</taxon>
        <taxon>Leotiomycetes</taxon>
        <taxon>Helotiales</taxon>
        <taxon>Hyphodiscaceae</taxon>
        <taxon>Hyphodiscus</taxon>
    </lineage>
</organism>
<evidence type="ECO:0000313" key="2">
    <source>
        <dbReference type="EMBL" id="KAG0650479.1"/>
    </source>
</evidence>
<dbReference type="Gene3D" id="3.40.50.1820">
    <property type="entry name" value="alpha/beta hydrolase"/>
    <property type="match status" value="1"/>
</dbReference>
<dbReference type="AlphaFoldDB" id="A0A9P6VMX4"/>
<reference evidence="2" key="1">
    <citation type="submission" date="2019-07" db="EMBL/GenBank/DDBJ databases">
        <title>Hyphodiscus hymeniophilus genome sequencing and assembly.</title>
        <authorList>
            <person name="Kramer G."/>
            <person name="Nodwell J."/>
        </authorList>
    </citation>
    <scope>NUCLEOTIDE SEQUENCE</scope>
    <source>
        <strain evidence="2">ATCC 34498</strain>
    </source>
</reference>
<dbReference type="EMBL" id="VNKQ01000006">
    <property type="protein sequence ID" value="KAG0650479.1"/>
    <property type="molecule type" value="Genomic_DNA"/>
</dbReference>
<dbReference type="OrthoDB" id="3553147at2759"/>